<dbReference type="NCBIfam" id="TIGR03564">
    <property type="entry name" value="F420_MSMEG_4879"/>
    <property type="match status" value="1"/>
</dbReference>
<evidence type="ECO:0000313" key="3">
    <source>
        <dbReference type="EMBL" id="SVB17586.1"/>
    </source>
</evidence>
<evidence type="ECO:0000259" key="2">
    <source>
        <dbReference type="Pfam" id="PF00296"/>
    </source>
</evidence>
<dbReference type="PANTHER" id="PTHR43244:SF1">
    <property type="entry name" value="5,10-METHYLENETETRAHYDROMETHANOPTERIN REDUCTASE"/>
    <property type="match status" value="1"/>
</dbReference>
<reference evidence="3" key="1">
    <citation type="submission" date="2018-05" db="EMBL/GenBank/DDBJ databases">
        <authorList>
            <person name="Lanie J.A."/>
            <person name="Ng W.-L."/>
            <person name="Kazmierczak K.M."/>
            <person name="Andrzejewski T.M."/>
            <person name="Davidsen T.M."/>
            <person name="Wayne K.J."/>
            <person name="Tettelin H."/>
            <person name="Glass J.I."/>
            <person name="Rusch D."/>
            <person name="Podicherti R."/>
            <person name="Tsui H.-C.T."/>
            <person name="Winkler M.E."/>
        </authorList>
    </citation>
    <scope>NUCLEOTIDE SEQUENCE</scope>
</reference>
<dbReference type="SUPFAM" id="SSF51679">
    <property type="entry name" value="Bacterial luciferase-like"/>
    <property type="match status" value="1"/>
</dbReference>
<proteinExistence type="predicted"/>
<dbReference type="InterPro" id="IPR019910">
    <property type="entry name" value="Lucif-like_OxRdtase_MSMEG_4879"/>
</dbReference>
<dbReference type="InterPro" id="IPR036661">
    <property type="entry name" value="Luciferase-like_sf"/>
</dbReference>
<name>A0A382BUU0_9ZZZZ</name>
<evidence type="ECO:0000256" key="1">
    <source>
        <dbReference type="ARBA" id="ARBA00023002"/>
    </source>
</evidence>
<dbReference type="EMBL" id="UINC01031476">
    <property type="protein sequence ID" value="SVB17586.1"/>
    <property type="molecule type" value="Genomic_DNA"/>
</dbReference>
<keyword evidence="1" id="KW-0560">Oxidoreductase</keyword>
<dbReference type="InterPro" id="IPR011251">
    <property type="entry name" value="Luciferase-like_dom"/>
</dbReference>
<accession>A0A382BUU0</accession>
<dbReference type="Gene3D" id="3.20.20.30">
    <property type="entry name" value="Luciferase-like domain"/>
    <property type="match status" value="1"/>
</dbReference>
<sequence length="310" mass="33375">MRIGLLPGARRDAITLQDTVRQVVEAESDGFDSVWFPQMSGFGYDALTIISLAGIQTERIELGTAVIPTFPTHPLAMTKHALTAQTATQGRLTLGLGLSHKPSIEDTLGLSYQHPLRHMREYLTVVRSLVEDGSADFDGQAFQVKAELNVPGSSSFPIVIAALAPRMLRLAGEMADGTVTWMGGVKAIGSHVSPRIREAAEAAGRPSPRVIASLPLAVTDDTSEARERAARTYNRYGQLTNYRRLLDIEGVEGPSEVAVIGNEAQVEQQLRDFASAGATDFVASILPVSSDRSASAVRTMEFLKSMVGRV</sequence>
<dbReference type="AlphaFoldDB" id="A0A382BUU0"/>
<dbReference type="PANTHER" id="PTHR43244">
    <property type="match status" value="1"/>
</dbReference>
<dbReference type="Pfam" id="PF00296">
    <property type="entry name" value="Bac_luciferase"/>
    <property type="match status" value="1"/>
</dbReference>
<dbReference type="InterPro" id="IPR050564">
    <property type="entry name" value="F420-G6PD/mer"/>
</dbReference>
<feature type="domain" description="Luciferase-like" evidence="2">
    <location>
        <begin position="14"/>
        <end position="279"/>
    </location>
</feature>
<gene>
    <name evidence="3" type="ORF">METZ01_LOCUS170440</name>
</gene>
<organism evidence="3">
    <name type="scientific">marine metagenome</name>
    <dbReference type="NCBI Taxonomy" id="408172"/>
    <lineage>
        <taxon>unclassified sequences</taxon>
        <taxon>metagenomes</taxon>
        <taxon>ecological metagenomes</taxon>
    </lineage>
</organism>
<protein>
    <recommendedName>
        <fullName evidence="2">Luciferase-like domain-containing protein</fullName>
    </recommendedName>
</protein>
<dbReference type="GO" id="GO:0016705">
    <property type="term" value="F:oxidoreductase activity, acting on paired donors, with incorporation or reduction of molecular oxygen"/>
    <property type="evidence" value="ECO:0007669"/>
    <property type="project" value="InterPro"/>
</dbReference>